<keyword evidence="2" id="KW-1185">Reference proteome</keyword>
<gene>
    <name evidence="1" type="ORF">M9H77_17869</name>
</gene>
<comment type="caution">
    <text evidence="1">The sequence shown here is derived from an EMBL/GenBank/DDBJ whole genome shotgun (WGS) entry which is preliminary data.</text>
</comment>
<reference evidence="2" key="1">
    <citation type="journal article" date="2023" name="Nat. Plants">
        <title>Single-cell RNA sequencing provides a high-resolution roadmap for understanding the multicellular compartmentation of specialized metabolism.</title>
        <authorList>
            <person name="Sun S."/>
            <person name="Shen X."/>
            <person name="Li Y."/>
            <person name="Li Y."/>
            <person name="Wang S."/>
            <person name="Li R."/>
            <person name="Zhang H."/>
            <person name="Shen G."/>
            <person name="Guo B."/>
            <person name="Wei J."/>
            <person name="Xu J."/>
            <person name="St-Pierre B."/>
            <person name="Chen S."/>
            <person name="Sun C."/>
        </authorList>
    </citation>
    <scope>NUCLEOTIDE SEQUENCE [LARGE SCALE GENOMIC DNA]</scope>
</reference>
<proteinExistence type="predicted"/>
<evidence type="ECO:0000313" key="1">
    <source>
        <dbReference type="EMBL" id="KAI5668016.1"/>
    </source>
</evidence>
<protein>
    <submittedName>
        <fullName evidence="1">Uncharacterized protein</fullName>
    </submittedName>
</protein>
<dbReference type="Proteomes" id="UP001060085">
    <property type="component" value="Linkage Group LG04"/>
</dbReference>
<sequence>MKMKNRPNGSLMKKRKRKSFNWSSIPECRMFNWAHPEMSTPSTAASIPSGTSPSLAATSLVEMSTSPTTLTLFLQLPYSSSAPISTSSLASSAAGMLSRHSHLSSTHPPALAPSFAPSSVPSSQDVVDSRILILPTTACYSERLAKTGLITIQGLDVRGVSGQVSARLGGYHTAYKKRREMTQQNRL</sequence>
<dbReference type="EMBL" id="CM044704">
    <property type="protein sequence ID" value="KAI5668016.1"/>
    <property type="molecule type" value="Genomic_DNA"/>
</dbReference>
<organism evidence="1 2">
    <name type="scientific">Catharanthus roseus</name>
    <name type="common">Madagascar periwinkle</name>
    <name type="synonym">Vinca rosea</name>
    <dbReference type="NCBI Taxonomy" id="4058"/>
    <lineage>
        <taxon>Eukaryota</taxon>
        <taxon>Viridiplantae</taxon>
        <taxon>Streptophyta</taxon>
        <taxon>Embryophyta</taxon>
        <taxon>Tracheophyta</taxon>
        <taxon>Spermatophyta</taxon>
        <taxon>Magnoliopsida</taxon>
        <taxon>eudicotyledons</taxon>
        <taxon>Gunneridae</taxon>
        <taxon>Pentapetalae</taxon>
        <taxon>asterids</taxon>
        <taxon>lamiids</taxon>
        <taxon>Gentianales</taxon>
        <taxon>Apocynaceae</taxon>
        <taxon>Rauvolfioideae</taxon>
        <taxon>Vinceae</taxon>
        <taxon>Catharanthinae</taxon>
        <taxon>Catharanthus</taxon>
    </lineage>
</organism>
<evidence type="ECO:0000313" key="2">
    <source>
        <dbReference type="Proteomes" id="UP001060085"/>
    </source>
</evidence>
<accession>A0ACC0B5U6</accession>
<name>A0ACC0B5U6_CATRO</name>